<feature type="coiled-coil region" evidence="1">
    <location>
        <begin position="77"/>
        <end position="108"/>
    </location>
</feature>
<evidence type="ECO:0000313" key="4">
    <source>
        <dbReference type="Proteomes" id="UP000514713"/>
    </source>
</evidence>
<feature type="transmembrane region" description="Helical" evidence="2">
    <location>
        <begin position="345"/>
        <end position="367"/>
    </location>
</feature>
<dbReference type="Proteomes" id="UP000514713">
    <property type="component" value="Chromosome"/>
</dbReference>
<feature type="coiled-coil region" evidence="1">
    <location>
        <begin position="209"/>
        <end position="236"/>
    </location>
</feature>
<reference evidence="4" key="1">
    <citation type="submission" date="2020-06" db="EMBL/GenBank/DDBJ databases">
        <title>Nostoc edaphicum CCNP1411 genome.</title>
        <authorList>
            <person name="Fidor A."/>
            <person name="Grabski M."/>
            <person name="Gawor J."/>
            <person name="Gromadka R."/>
            <person name="Wegrzyn G."/>
            <person name="Mazur-Marzec H."/>
        </authorList>
    </citation>
    <scope>NUCLEOTIDE SEQUENCE [LARGE SCALE GENOMIC DNA]</scope>
    <source>
        <strain evidence="4">CCNP1411</strain>
    </source>
</reference>
<dbReference type="AlphaFoldDB" id="A0A7D7LAX9"/>
<feature type="transmembrane region" description="Helical" evidence="2">
    <location>
        <begin position="12"/>
        <end position="35"/>
    </location>
</feature>
<protein>
    <submittedName>
        <fullName evidence="3">Uncharacterized protein</fullName>
    </submittedName>
</protein>
<evidence type="ECO:0000256" key="2">
    <source>
        <dbReference type="SAM" id="Phobius"/>
    </source>
</evidence>
<keyword evidence="2" id="KW-0812">Transmembrane</keyword>
<keyword evidence="1" id="KW-0175">Coiled coil</keyword>
<dbReference type="RefSeq" id="WP_181930567.1">
    <property type="nucleotide sequence ID" value="NZ_CP054698.1"/>
</dbReference>
<dbReference type="KEGG" id="ned:HUN01_06400"/>
<organism evidence="3 4">
    <name type="scientific">Nostoc edaphicum CCNP1411</name>
    <dbReference type="NCBI Taxonomy" id="1472755"/>
    <lineage>
        <taxon>Bacteria</taxon>
        <taxon>Bacillati</taxon>
        <taxon>Cyanobacteriota</taxon>
        <taxon>Cyanophyceae</taxon>
        <taxon>Nostocales</taxon>
        <taxon>Nostocaceae</taxon>
        <taxon>Nostoc</taxon>
    </lineage>
</organism>
<keyword evidence="2" id="KW-1133">Transmembrane helix</keyword>
<dbReference type="EMBL" id="CP054698">
    <property type="protein sequence ID" value="QMS87230.1"/>
    <property type="molecule type" value="Genomic_DNA"/>
</dbReference>
<keyword evidence="2" id="KW-0472">Membrane</keyword>
<gene>
    <name evidence="3" type="ORF">HUN01_06400</name>
</gene>
<evidence type="ECO:0000256" key="1">
    <source>
        <dbReference type="SAM" id="Coils"/>
    </source>
</evidence>
<keyword evidence="4" id="KW-1185">Reference proteome</keyword>
<sequence length="394" mass="44362">MNLPVVVDITLGLVFIYLILSLLASEIQELIATFLQWRAKHLKHSIELLIAGGSETEGADITKARNLVQKLYNDPLINTLNQQAKRKVEQLRKKAKEVGKETKQALVEKQSGPSYLPSETFAITLLDTLRIPQLINHVKHPSEDSKIDLHIILESYKQLKEGINNENSPSHLTIKKIYRDIEDPEFRNVVNTLPDDVTDNLIKSLAVIAQRSRIKIGDLTEEMNQFKNEIETWFDRSMDRASGVYKRNAKGVAILIGISVAILTNTDTFHIVNRLSQDSAIRSTITQSASQRTDYINDPEARRKIDNLLANNSLPIGLQNINQQFELDTRGLNDGIILLIRIGQVFRLIGGWLMSGLAIAMGAPFWFDILNKVINVRNAGPKPTAYTKDQPSQK</sequence>
<accession>A0A7D7LAX9</accession>
<proteinExistence type="predicted"/>
<evidence type="ECO:0000313" key="3">
    <source>
        <dbReference type="EMBL" id="QMS87230.1"/>
    </source>
</evidence>
<name>A0A7D7LAX9_9NOSO</name>